<name>A0AA88JIH1_FICCA</name>
<feature type="region of interest" description="Disordered" evidence="1">
    <location>
        <begin position="28"/>
        <end position="63"/>
    </location>
</feature>
<sequence>MDCLLEKIVKQGIGGGWLAGCGRSTSEENVAGAGIEGDPGDCVDKDTVGKKSASGSHSETLTD</sequence>
<evidence type="ECO:0000313" key="2">
    <source>
        <dbReference type="EMBL" id="GMN73522.1"/>
    </source>
</evidence>
<proteinExistence type="predicted"/>
<dbReference type="AlphaFoldDB" id="A0AA88JIH1"/>
<dbReference type="EMBL" id="BTGU01010662">
    <property type="protein sequence ID" value="GMN73522.1"/>
    <property type="molecule type" value="Genomic_DNA"/>
</dbReference>
<protein>
    <submittedName>
        <fullName evidence="2">Uncharacterized protein</fullName>
    </submittedName>
</protein>
<feature type="compositionally biased region" description="Polar residues" evidence="1">
    <location>
        <begin position="53"/>
        <end position="63"/>
    </location>
</feature>
<keyword evidence="3" id="KW-1185">Reference proteome</keyword>
<reference evidence="2" key="1">
    <citation type="submission" date="2023-07" db="EMBL/GenBank/DDBJ databases">
        <title>draft genome sequence of fig (Ficus carica).</title>
        <authorList>
            <person name="Takahashi T."/>
            <person name="Nishimura K."/>
        </authorList>
    </citation>
    <scope>NUCLEOTIDE SEQUENCE</scope>
</reference>
<evidence type="ECO:0000313" key="3">
    <source>
        <dbReference type="Proteomes" id="UP001187192"/>
    </source>
</evidence>
<accession>A0AA88JIH1</accession>
<comment type="caution">
    <text evidence="2">The sequence shown here is derived from an EMBL/GenBank/DDBJ whole genome shotgun (WGS) entry which is preliminary data.</text>
</comment>
<gene>
    <name evidence="2" type="ORF">TIFTF001_052193</name>
</gene>
<organism evidence="2 3">
    <name type="scientific">Ficus carica</name>
    <name type="common">Common fig</name>
    <dbReference type="NCBI Taxonomy" id="3494"/>
    <lineage>
        <taxon>Eukaryota</taxon>
        <taxon>Viridiplantae</taxon>
        <taxon>Streptophyta</taxon>
        <taxon>Embryophyta</taxon>
        <taxon>Tracheophyta</taxon>
        <taxon>Spermatophyta</taxon>
        <taxon>Magnoliopsida</taxon>
        <taxon>eudicotyledons</taxon>
        <taxon>Gunneridae</taxon>
        <taxon>Pentapetalae</taxon>
        <taxon>rosids</taxon>
        <taxon>fabids</taxon>
        <taxon>Rosales</taxon>
        <taxon>Moraceae</taxon>
        <taxon>Ficeae</taxon>
        <taxon>Ficus</taxon>
    </lineage>
</organism>
<evidence type="ECO:0000256" key="1">
    <source>
        <dbReference type="SAM" id="MobiDB-lite"/>
    </source>
</evidence>
<dbReference type="Proteomes" id="UP001187192">
    <property type="component" value="Unassembled WGS sequence"/>
</dbReference>
<dbReference type="PROSITE" id="PS51257">
    <property type="entry name" value="PROKAR_LIPOPROTEIN"/>
    <property type="match status" value="1"/>
</dbReference>